<dbReference type="InterPro" id="IPR019734">
    <property type="entry name" value="TPR_rpt"/>
</dbReference>
<dbReference type="AlphaFoldDB" id="A0A840CI98"/>
<keyword evidence="2 3" id="KW-0802">TPR repeat</keyword>
<name>A0A840CI98_9BACT</name>
<feature type="repeat" description="TPR" evidence="3">
    <location>
        <begin position="196"/>
        <end position="229"/>
    </location>
</feature>
<dbReference type="Pfam" id="PF13432">
    <property type="entry name" value="TPR_16"/>
    <property type="match status" value="1"/>
</dbReference>
<dbReference type="PROSITE" id="PS50005">
    <property type="entry name" value="TPR"/>
    <property type="match status" value="2"/>
</dbReference>
<sequence length="471" mass="54465">MSEKDITQLINRYEQALHSGKIPYFDADEFGDLADYYDSKEDLSTVRKIIDAGLSIHPGNTFLLVKKAKLAVYDGDYENALNILQSSTEYDFDLYLLKIECYLQLEEYPDAYRLSEELLEKEDNEPLDHVLAELGFLHVEADCFKEAALYFEESLKYNPDNIEVLSDMAYSYEMLGDYDNAIVATNKILDIESYTYEAWVNLGKLYSLKEEFEKAIDAFDFALTINDSDHNILKLKAHCLTLMGRPEEAIVIFRDLLSVDPEDTSTLLLLAECYQSLEMYDEALESLNMYQSIEGITEELQSKQAYLYLQKGDLRLATSMTEKGLEENPFSVDMNMIAGEIALRRGEFDIAENYYLSIYIGNEDNFQLLDRLAIVNIKKEDYQEAAFYSEKMLALDPYNLSVKERLALLYFELDDKGQFNSILDQFSDTELLSLFGLIYAPQSSDYFDRDMLISYLNKAREARTLFKNMKY</sequence>
<organism evidence="4 5">
    <name type="scientific">Dysgonomonas hofstadii</name>
    <dbReference type="NCBI Taxonomy" id="637886"/>
    <lineage>
        <taxon>Bacteria</taxon>
        <taxon>Pseudomonadati</taxon>
        <taxon>Bacteroidota</taxon>
        <taxon>Bacteroidia</taxon>
        <taxon>Bacteroidales</taxon>
        <taxon>Dysgonomonadaceae</taxon>
        <taxon>Dysgonomonas</taxon>
    </lineage>
</organism>
<evidence type="ECO:0000313" key="4">
    <source>
        <dbReference type="EMBL" id="MBB4034389.1"/>
    </source>
</evidence>
<gene>
    <name evidence="4" type="ORF">GGR21_000274</name>
</gene>
<dbReference type="Pfam" id="PF14559">
    <property type="entry name" value="TPR_19"/>
    <property type="match status" value="1"/>
</dbReference>
<feature type="repeat" description="TPR" evidence="3">
    <location>
        <begin position="128"/>
        <end position="161"/>
    </location>
</feature>
<dbReference type="InterPro" id="IPR051012">
    <property type="entry name" value="CellSynth/LPSAsmb/PSIAsmb"/>
</dbReference>
<dbReference type="EMBL" id="JACIEP010000001">
    <property type="protein sequence ID" value="MBB4034389.1"/>
    <property type="molecule type" value="Genomic_DNA"/>
</dbReference>
<dbReference type="SMART" id="SM00028">
    <property type="entry name" value="TPR"/>
    <property type="match status" value="9"/>
</dbReference>
<reference evidence="4 5" key="1">
    <citation type="submission" date="2020-08" db="EMBL/GenBank/DDBJ databases">
        <title>Genomic Encyclopedia of Type Strains, Phase IV (KMG-IV): sequencing the most valuable type-strain genomes for metagenomic binning, comparative biology and taxonomic classification.</title>
        <authorList>
            <person name="Goeker M."/>
        </authorList>
    </citation>
    <scope>NUCLEOTIDE SEQUENCE [LARGE SCALE GENOMIC DNA]</scope>
    <source>
        <strain evidence="4 5">DSM 104969</strain>
    </source>
</reference>
<evidence type="ECO:0000313" key="5">
    <source>
        <dbReference type="Proteomes" id="UP000555103"/>
    </source>
</evidence>
<evidence type="ECO:0000256" key="2">
    <source>
        <dbReference type="ARBA" id="ARBA00022803"/>
    </source>
</evidence>
<dbReference type="PANTHER" id="PTHR45586:SF1">
    <property type="entry name" value="LIPOPOLYSACCHARIDE ASSEMBLY PROTEIN B"/>
    <property type="match status" value="1"/>
</dbReference>
<dbReference type="InterPro" id="IPR011990">
    <property type="entry name" value="TPR-like_helical_dom_sf"/>
</dbReference>
<keyword evidence="5" id="KW-1185">Reference proteome</keyword>
<dbReference type="RefSeq" id="WP_183305330.1">
    <property type="nucleotide sequence ID" value="NZ_JACIEP010000001.1"/>
</dbReference>
<dbReference type="Pfam" id="PF00515">
    <property type="entry name" value="TPR_1"/>
    <property type="match status" value="1"/>
</dbReference>
<dbReference type="PANTHER" id="PTHR45586">
    <property type="entry name" value="TPR REPEAT-CONTAINING PROTEIN PA4667"/>
    <property type="match status" value="1"/>
</dbReference>
<accession>A0A840CI98</accession>
<dbReference type="Gene3D" id="1.25.40.10">
    <property type="entry name" value="Tetratricopeptide repeat domain"/>
    <property type="match status" value="2"/>
</dbReference>
<evidence type="ECO:0000256" key="3">
    <source>
        <dbReference type="PROSITE-ProRule" id="PRU00339"/>
    </source>
</evidence>
<proteinExistence type="predicted"/>
<dbReference type="Proteomes" id="UP000555103">
    <property type="component" value="Unassembled WGS sequence"/>
</dbReference>
<dbReference type="Pfam" id="PF13431">
    <property type="entry name" value="TPR_17"/>
    <property type="match status" value="1"/>
</dbReference>
<comment type="caution">
    <text evidence="4">The sequence shown here is derived from an EMBL/GenBank/DDBJ whole genome shotgun (WGS) entry which is preliminary data.</text>
</comment>
<protein>
    <submittedName>
        <fullName evidence="4">Tetratricopeptide (TPR) repeat protein</fullName>
    </submittedName>
</protein>
<keyword evidence="1" id="KW-0677">Repeat</keyword>
<dbReference type="SUPFAM" id="SSF48452">
    <property type="entry name" value="TPR-like"/>
    <property type="match status" value="1"/>
</dbReference>
<evidence type="ECO:0000256" key="1">
    <source>
        <dbReference type="ARBA" id="ARBA00022737"/>
    </source>
</evidence>